<dbReference type="InterPro" id="IPR016130">
    <property type="entry name" value="Tyr_Pase_AS"/>
</dbReference>
<dbReference type="InterPro" id="IPR000387">
    <property type="entry name" value="Tyr_Pase_dom"/>
</dbReference>
<dbReference type="SMART" id="SM00404">
    <property type="entry name" value="PTPc_motif"/>
    <property type="match status" value="1"/>
</dbReference>
<dbReference type="SMART" id="SM00194">
    <property type="entry name" value="PTPc"/>
    <property type="match status" value="1"/>
</dbReference>
<dbReference type="PROSITE" id="PS00383">
    <property type="entry name" value="TYR_PHOSPHATASE_1"/>
    <property type="match status" value="1"/>
</dbReference>
<evidence type="ECO:0000259" key="1">
    <source>
        <dbReference type="PROSITE" id="PS50055"/>
    </source>
</evidence>
<keyword evidence="3" id="KW-1185">Reference proteome</keyword>
<name>A0A914DYV1_9BILA</name>
<dbReference type="InterPro" id="IPR050348">
    <property type="entry name" value="Protein-Tyr_Phosphatase"/>
</dbReference>
<evidence type="ECO:0000313" key="3">
    <source>
        <dbReference type="Proteomes" id="UP000887540"/>
    </source>
</evidence>
<evidence type="ECO:0000259" key="2">
    <source>
        <dbReference type="PROSITE" id="PS50056"/>
    </source>
</evidence>
<reference evidence="4" key="1">
    <citation type="submission" date="2022-11" db="UniProtKB">
        <authorList>
            <consortium name="WormBaseParasite"/>
        </authorList>
    </citation>
    <scope>IDENTIFICATION</scope>
</reference>
<accession>A0A914DYV1</accession>
<dbReference type="InterPro" id="IPR000242">
    <property type="entry name" value="PTP_cat"/>
</dbReference>
<dbReference type="GO" id="GO:0004725">
    <property type="term" value="F:protein tyrosine phosphatase activity"/>
    <property type="evidence" value="ECO:0007669"/>
    <property type="project" value="InterPro"/>
</dbReference>
<dbReference type="GO" id="GO:0008045">
    <property type="term" value="P:motor neuron axon guidance"/>
    <property type="evidence" value="ECO:0007669"/>
    <property type="project" value="TreeGrafter"/>
</dbReference>
<feature type="domain" description="Tyrosine specific protein phosphatases" evidence="2">
    <location>
        <begin position="165"/>
        <end position="234"/>
    </location>
</feature>
<dbReference type="Pfam" id="PF00102">
    <property type="entry name" value="Y_phosphatase"/>
    <property type="match status" value="1"/>
</dbReference>
<sequence>MNIRKNRFYDILPYDYNRVKLNHSKLEKTDYINATYVKNDLGQITHIAAQGPIGELETLGGRRDTTIRDFWHMIWQENVECIVMLTLCVEGLRHKCAIYWPENAEEPIKIDDTLQMTMTCVTEDEICFQREIKLEKAGQKPRMIMQWHYKDWLDCTAPENSELLLSFMQKIRKENYNRPKLVHCSAGVGRTGVYICLDLLLDALDKSKHINVFEMVKMLRETRVNMVQTPEQYATIYETIAMAIRQRQNSSATNE</sequence>
<dbReference type="PRINTS" id="PR00700">
    <property type="entry name" value="PRTYPHPHTASE"/>
</dbReference>
<dbReference type="AlphaFoldDB" id="A0A914DYV1"/>
<dbReference type="InterPro" id="IPR003595">
    <property type="entry name" value="Tyr_Pase_cat"/>
</dbReference>
<dbReference type="InterPro" id="IPR029021">
    <property type="entry name" value="Prot-tyrosine_phosphatase-like"/>
</dbReference>
<evidence type="ECO:0000313" key="4">
    <source>
        <dbReference type="WBParaSite" id="ACRNAN_scaffold4653.g24866.t1"/>
    </source>
</evidence>
<dbReference type="PROSITE" id="PS50056">
    <property type="entry name" value="TYR_PHOSPHATASE_2"/>
    <property type="match status" value="1"/>
</dbReference>
<dbReference type="PANTHER" id="PTHR19134:SF548">
    <property type="entry name" value="TYROSINE-PROTEIN PHOSPHATASE"/>
    <property type="match status" value="1"/>
</dbReference>
<dbReference type="PROSITE" id="PS50055">
    <property type="entry name" value="TYR_PHOSPHATASE_PTP"/>
    <property type="match status" value="1"/>
</dbReference>
<dbReference type="PANTHER" id="PTHR19134">
    <property type="entry name" value="RECEPTOR-TYPE TYROSINE-PROTEIN PHOSPHATASE"/>
    <property type="match status" value="1"/>
</dbReference>
<proteinExistence type="predicted"/>
<dbReference type="WBParaSite" id="ACRNAN_scaffold4653.g24866.t1">
    <property type="protein sequence ID" value="ACRNAN_scaffold4653.g24866.t1"/>
    <property type="gene ID" value="ACRNAN_scaffold4653.g24866"/>
</dbReference>
<feature type="domain" description="Tyrosine-protein phosphatase" evidence="1">
    <location>
        <begin position="1"/>
        <end position="243"/>
    </location>
</feature>
<dbReference type="Proteomes" id="UP000887540">
    <property type="component" value="Unplaced"/>
</dbReference>
<dbReference type="Gene3D" id="3.90.190.10">
    <property type="entry name" value="Protein tyrosine phosphatase superfamily"/>
    <property type="match status" value="1"/>
</dbReference>
<protein>
    <submittedName>
        <fullName evidence="4">Uncharacterized protein</fullName>
    </submittedName>
</protein>
<dbReference type="SUPFAM" id="SSF52799">
    <property type="entry name" value="(Phosphotyrosine protein) phosphatases II"/>
    <property type="match status" value="1"/>
</dbReference>
<dbReference type="CDD" id="cd00047">
    <property type="entry name" value="PTPc"/>
    <property type="match status" value="1"/>
</dbReference>
<organism evidence="3 4">
    <name type="scientific">Acrobeloides nanus</name>
    <dbReference type="NCBI Taxonomy" id="290746"/>
    <lineage>
        <taxon>Eukaryota</taxon>
        <taxon>Metazoa</taxon>
        <taxon>Ecdysozoa</taxon>
        <taxon>Nematoda</taxon>
        <taxon>Chromadorea</taxon>
        <taxon>Rhabditida</taxon>
        <taxon>Tylenchina</taxon>
        <taxon>Cephalobomorpha</taxon>
        <taxon>Cephaloboidea</taxon>
        <taxon>Cephalobidae</taxon>
        <taxon>Acrobeloides</taxon>
    </lineage>
</organism>